<dbReference type="GO" id="GO:0005975">
    <property type="term" value="P:carbohydrate metabolic process"/>
    <property type="evidence" value="ECO:0007669"/>
    <property type="project" value="InterPro"/>
</dbReference>
<dbReference type="PANTHER" id="PTHR10587:SF133">
    <property type="entry name" value="CHITIN DEACETYLASE 1-RELATED"/>
    <property type="match status" value="1"/>
</dbReference>
<keyword evidence="4" id="KW-0479">Metal-binding</keyword>
<dbReference type="PhylomeDB" id="A7IKY8"/>
<dbReference type="GO" id="GO:0016810">
    <property type="term" value="F:hydrolase activity, acting on carbon-nitrogen (but not peptide) bonds"/>
    <property type="evidence" value="ECO:0007669"/>
    <property type="project" value="InterPro"/>
</dbReference>
<dbReference type="SUPFAM" id="SSF88713">
    <property type="entry name" value="Glycoside hydrolase/deacetylase"/>
    <property type="match status" value="1"/>
</dbReference>
<dbReference type="InterPro" id="IPR011330">
    <property type="entry name" value="Glyco_hydro/deAcase_b/a-brl"/>
</dbReference>
<dbReference type="KEGG" id="xau:Xaut_3452"/>
<evidence type="ECO:0000256" key="7">
    <source>
        <dbReference type="SAM" id="MobiDB-lite"/>
    </source>
</evidence>
<dbReference type="GO" id="GO:0016020">
    <property type="term" value="C:membrane"/>
    <property type="evidence" value="ECO:0007669"/>
    <property type="project" value="TreeGrafter"/>
</dbReference>
<keyword evidence="5 10" id="KW-0378">Hydrolase</keyword>
<gene>
    <name evidence="10" type="ordered locus">Xaut_3452</name>
</gene>
<sequence length="373" mass="40262">MPSQRKRRPGRLRFTIYPQKRVRLYPDGNYSWEAATVKPLLIVSGILVASAVGAGVAISPMLTSAKAVRDDGPATTQSISQNGPGGQAKGAQGKPAQQAEAVAPAPDPAPAPAVTPRKNYTYKSFNVDGNYIAMTFDDGPNPETTPQLLAILKERGIKATFFVLGNMVAKHPEVLKMISDEGHEIGNHSWSHPQLTRISQAAVEKELGNTSEAIFQVTGKRPMYLRPPYGSMKPSLRAMIEEKYGLTTVNWAVDPNDWKFRDSQKVHDAIMAQVTPGAIVLSHDIYPTTVAAMPRILDELIAKGYKFGTISELIARDKTPKVQLMAALPNGKPQQANQKDKKPKPATASAKPDAKPAKPAASAAPQQRAGGVY</sequence>
<keyword evidence="8" id="KW-1133">Transmembrane helix</keyword>
<feature type="region of interest" description="Disordered" evidence="7">
    <location>
        <begin position="326"/>
        <end position="373"/>
    </location>
</feature>
<dbReference type="Pfam" id="PF01522">
    <property type="entry name" value="Polysacc_deac_1"/>
    <property type="match status" value="1"/>
</dbReference>
<dbReference type="PROSITE" id="PS51677">
    <property type="entry name" value="NODB"/>
    <property type="match status" value="1"/>
</dbReference>
<dbReference type="GO" id="GO:0046872">
    <property type="term" value="F:metal ion binding"/>
    <property type="evidence" value="ECO:0007669"/>
    <property type="project" value="UniProtKB-KW"/>
</dbReference>
<dbReference type="EMBL" id="CP000781">
    <property type="protein sequence ID" value="ABS68681.1"/>
    <property type="molecule type" value="Genomic_DNA"/>
</dbReference>
<evidence type="ECO:0000313" key="10">
    <source>
        <dbReference type="EMBL" id="ABS68681.1"/>
    </source>
</evidence>
<dbReference type="CDD" id="cd10917">
    <property type="entry name" value="CE4_NodB_like_6s_7s"/>
    <property type="match status" value="1"/>
</dbReference>
<evidence type="ECO:0000256" key="2">
    <source>
        <dbReference type="ARBA" id="ARBA00010973"/>
    </source>
</evidence>
<feature type="domain" description="NodB homology" evidence="9">
    <location>
        <begin position="130"/>
        <end position="308"/>
    </location>
</feature>
<feature type="compositionally biased region" description="Low complexity" evidence="7">
    <location>
        <begin position="345"/>
        <end position="365"/>
    </location>
</feature>
<dbReference type="InterPro" id="IPR002509">
    <property type="entry name" value="NODB_dom"/>
</dbReference>
<evidence type="ECO:0000256" key="1">
    <source>
        <dbReference type="ARBA" id="ARBA00003236"/>
    </source>
</evidence>
<evidence type="ECO:0000256" key="8">
    <source>
        <dbReference type="SAM" id="Phobius"/>
    </source>
</evidence>
<organism evidence="10 11">
    <name type="scientific">Xanthobacter autotrophicus (strain ATCC BAA-1158 / Py2)</name>
    <dbReference type="NCBI Taxonomy" id="78245"/>
    <lineage>
        <taxon>Bacteria</taxon>
        <taxon>Pseudomonadati</taxon>
        <taxon>Pseudomonadota</taxon>
        <taxon>Alphaproteobacteria</taxon>
        <taxon>Hyphomicrobiales</taxon>
        <taxon>Xanthobacteraceae</taxon>
        <taxon>Xanthobacter</taxon>
    </lineage>
</organism>
<name>A7IKY8_XANP2</name>
<evidence type="ECO:0000259" key="9">
    <source>
        <dbReference type="PROSITE" id="PS51677"/>
    </source>
</evidence>
<dbReference type="InterPro" id="IPR050248">
    <property type="entry name" value="Polysacc_deacetylase_ArnD"/>
</dbReference>
<evidence type="ECO:0000313" key="11">
    <source>
        <dbReference type="Proteomes" id="UP000002417"/>
    </source>
</evidence>
<evidence type="ECO:0000256" key="4">
    <source>
        <dbReference type="ARBA" id="ARBA00022723"/>
    </source>
</evidence>
<dbReference type="HOGENOM" id="CLU_021264_2_2_5"/>
<dbReference type="PANTHER" id="PTHR10587">
    <property type="entry name" value="GLYCOSYL TRANSFERASE-RELATED"/>
    <property type="match status" value="1"/>
</dbReference>
<accession>A7IKY8</accession>
<dbReference type="Proteomes" id="UP000002417">
    <property type="component" value="Chromosome"/>
</dbReference>
<feature type="compositionally biased region" description="Low complexity" evidence="7">
    <location>
        <begin position="89"/>
        <end position="104"/>
    </location>
</feature>
<comment type="function">
    <text evidence="1">Is involved in generating a small heat-stable compound (Nod), an acylated oligomer of N-acetylglucosamine, that stimulates mitosis in various plant protoplasts.</text>
</comment>
<keyword evidence="8" id="KW-0812">Transmembrane</keyword>
<dbReference type="STRING" id="78245.Xaut_3452"/>
<evidence type="ECO:0000256" key="6">
    <source>
        <dbReference type="ARBA" id="ARBA00032976"/>
    </source>
</evidence>
<dbReference type="Gene3D" id="3.20.20.370">
    <property type="entry name" value="Glycoside hydrolase/deacetylase"/>
    <property type="match status" value="1"/>
</dbReference>
<feature type="transmembrane region" description="Helical" evidence="8">
    <location>
        <begin position="40"/>
        <end position="62"/>
    </location>
</feature>
<dbReference type="eggNOG" id="COG0726">
    <property type="taxonomic scope" value="Bacteria"/>
</dbReference>
<keyword evidence="11" id="KW-1185">Reference proteome</keyword>
<comment type="similarity">
    <text evidence="2">Belongs to the polysaccharide deacetylase family.</text>
</comment>
<evidence type="ECO:0000256" key="5">
    <source>
        <dbReference type="ARBA" id="ARBA00022801"/>
    </source>
</evidence>
<keyword evidence="8" id="KW-0472">Membrane</keyword>
<feature type="region of interest" description="Disordered" evidence="7">
    <location>
        <begin position="69"/>
        <end position="117"/>
    </location>
</feature>
<protein>
    <recommendedName>
        <fullName evidence="3">Chitooligosaccharide deacetylase</fullName>
    </recommendedName>
    <alternativeName>
        <fullName evidence="6">Nodulation protein B</fullName>
    </alternativeName>
</protein>
<evidence type="ECO:0000256" key="3">
    <source>
        <dbReference type="ARBA" id="ARBA00020071"/>
    </source>
</evidence>
<proteinExistence type="inferred from homology"/>
<reference evidence="10 11" key="1">
    <citation type="submission" date="2007-07" db="EMBL/GenBank/DDBJ databases">
        <title>Complete sequence of chromosome of Xanthobacter autotrophicus Py2.</title>
        <authorList>
            <consortium name="US DOE Joint Genome Institute"/>
            <person name="Copeland A."/>
            <person name="Lucas S."/>
            <person name="Lapidus A."/>
            <person name="Barry K."/>
            <person name="Glavina del Rio T."/>
            <person name="Hammon N."/>
            <person name="Israni S."/>
            <person name="Dalin E."/>
            <person name="Tice H."/>
            <person name="Pitluck S."/>
            <person name="Sims D."/>
            <person name="Brettin T."/>
            <person name="Bruce D."/>
            <person name="Detter J.C."/>
            <person name="Han C."/>
            <person name="Tapia R."/>
            <person name="Brainard J."/>
            <person name="Schmutz J."/>
            <person name="Larimer F."/>
            <person name="Land M."/>
            <person name="Hauser L."/>
            <person name="Kyrpides N."/>
            <person name="Kim E."/>
            <person name="Ensigns S.A."/>
            <person name="Richardson P."/>
        </authorList>
    </citation>
    <scope>NUCLEOTIDE SEQUENCE [LARGE SCALE GENOMIC DNA]</scope>
    <source>
        <strain evidence="11">ATCC BAA-1158 / Py2</strain>
    </source>
</reference>
<dbReference type="AlphaFoldDB" id="A7IKY8"/>